<comment type="caution">
    <text evidence="2">The sequence shown here is derived from an EMBL/GenBank/DDBJ whole genome shotgun (WGS) entry which is preliminary data.</text>
</comment>
<keyword evidence="1" id="KW-0472">Membrane</keyword>
<evidence type="ECO:0000256" key="1">
    <source>
        <dbReference type="SAM" id="Phobius"/>
    </source>
</evidence>
<dbReference type="Proteomes" id="UP000034207">
    <property type="component" value="Unassembled WGS sequence"/>
</dbReference>
<keyword evidence="1" id="KW-0812">Transmembrane</keyword>
<evidence type="ECO:0000313" key="3">
    <source>
        <dbReference type="Proteomes" id="UP000034207"/>
    </source>
</evidence>
<dbReference type="AlphaFoldDB" id="A0A0G0LW27"/>
<dbReference type="STRING" id="1618345.UT18_C0002G0024"/>
<accession>A0A0G0LW27</accession>
<proteinExistence type="predicted"/>
<protein>
    <submittedName>
        <fullName evidence="2">Repeat-containing protein</fullName>
    </submittedName>
</protein>
<dbReference type="Gene3D" id="2.60.40.10">
    <property type="entry name" value="Immunoglobulins"/>
    <property type="match status" value="3"/>
</dbReference>
<reference evidence="2 3" key="1">
    <citation type="journal article" date="2015" name="Nature">
        <title>rRNA introns, odd ribosomes, and small enigmatic genomes across a large radiation of phyla.</title>
        <authorList>
            <person name="Brown C.T."/>
            <person name="Hug L.A."/>
            <person name="Thomas B.C."/>
            <person name="Sharon I."/>
            <person name="Castelle C.J."/>
            <person name="Singh A."/>
            <person name="Wilkins M.J."/>
            <person name="Williams K.H."/>
            <person name="Banfield J.F."/>
        </authorList>
    </citation>
    <scope>NUCLEOTIDE SEQUENCE [LARGE SCALE GENOMIC DNA]</scope>
</reference>
<organism evidence="2 3">
    <name type="scientific">candidate division CPR2 bacterium GW2011_GWC2_39_10</name>
    <dbReference type="NCBI Taxonomy" id="1618345"/>
    <lineage>
        <taxon>Bacteria</taxon>
        <taxon>Bacteria division CPR2</taxon>
    </lineage>
</organism>
<feature type="transmembrane region" description="Helical" evidence="1">
    <location>
        <begin position="21"/>
        <end position="42"/>
    </location>
</feature>
<sequence length="659" mass="73701">MKLKIKLPANSSGVKKGILSLFILSFVSSLLIASFFILNTAISTSGIKKYDRRVSLLAQPKAGIKDSDVKYLLSGFTNIDIGNLNSAYVVSLPQSKYDTIRTSLESSNFFENVTLYNDNPNGSVTGTDNTAINSKGNLVWYFYSDVKITSNILFYEQDYLNQTPAAIAASIPDSPDSLNFIDSTGKYGDKETVIKEYLKSALLWRPRDIAALHNIVVIEDASASWTGATLLSYTLDNGIISNVGSTIFINAYIAKTDYDFKNVFSHEYGHHFTLFYILNDKQILYDKPLPIEYYQLRPLNSAVVKPDYSAGWNYCDKEILAEDYKYLFSPFKEHGAAANVGYPSDPASRKWIYELTGETFPEDKDAPSLQVLKPTQNEVIAGYYTSRISATDNTAIKNVELSLDGTLKYTSKTGIFEYYFNTGDYKNGPHFLSVKACDIYDNCVSKNVDFVIHNDNSDDTLPPGIDILAPNDGDTITGKTEIKVKAWDNFKLRSVDFYIDNVSLDNNKKRPFVALLDTRKLADGIHIIKAVAEDLRHNKGEARITITTKNGVIDTQAPMITVTSPLKHSHHKKSFYIRAEATDNTMVTKMEAYLDGKLIGSANGNKLNIKIKRKMISPDQEQHTLSIFGYDASGNKGYMDIDFTTAKEDNNINDNWDKD</sequence>
<dbReference type="InterPro" id="IPR013783">
    <property type="entry name" value="Ig-like_fold"/>
</dbReference>
<dbReference type="Pfam" id="PF17957">
    <property type="entry name" value="Big_7"/>
    <property type="match status" value="3"/>
</dbReference>
<keyword evidence="1" id="KW-1133">Transmembrane helix</keyword>
<gene>
    <name evidence="2" type="ORF">UT18_C0002G0024</name>
</gene>
<evidence type="ECO:0000313" key="2">
    <source>
        <dbReference type="EMBL" id="KKQ95247.1"/>
    </source>
</evidence>
<name>A0A0G0LW27_UNCC2</name>
<dbReference type="EMBL" id="LBVV01000002">
    <property type="protein sequence ID" value="KKQ95247.1"/>
    <property type="molecule type" value="Genomic_DNA"/>
</dbReference>